<keyword evidence="3" id="KW-1185">Reference proteome</keyword>
<dbReference type="EMBL" id="CAKMRJ010001265">
    <property type="protein sequence ID" value="CAH1424016.1"/>
    <property type="molecule type" value="Genomic_DNA"/>
</dbReference>
<proteinExistence type="predicted"/>
<name>A0AAU9MEU1_9ASTR</name>
<dbReference type="Pfam" id="PF00646">
    <property type="entry name" value="F-box"/>
    <property type="match status" value="1"/>
</dbReference>
<evidence type="ECO:0000259" key="1">
    <source>
        <dbReference type="PROSITE" id="PS50181"/>
    </source>
</evidence>
<dbReference type="PROSITE" id="PS50181">
    <property type="entry name" value="FBOX"/>
    <property type="match status" value="1"/>
</dbReference>
<dbReference type="InterPro" id="IPR001810">
    <property type="entry name" value="F-box_dom"/>
</dbReference>
<protein>
    <recommendedName>
        <fullName evidence="1">F-box domain-containing protein</fullName>
    </recommendedName>
</protein>
<accession>A0AAU9MEU1</accession>
<organism evidence="2 3">
    <name type="scientific">Lactuca virosa</name>
    <dbReference type="NCBI Taxonomy" id="75947"/>
    <lineage>
        <taxon>Eukaryota</taxon>
        <taxon>Viridiplantae</taxon>
        <taxon>Streptophyta</taxon>
        <taxon>Embryophyta</taxon>
        <taxon>Tracheophyta</taxon>
        <taxon>Spermatophyta</taxon>
        <taxon>Magnoliopsida</taxon>
        <taxon>eudicotyledons</taxon>
        <taxon>Gunneridae</taxon>
        <taxon>Pentapetalae</taxon>
        <taxon>asterids</taxon>
        <taxon>campanulids</taxon>
        <taxon>Asterales</taxon>
        <taxon>Asteraceae</taxon>
        <taxon>Cichorioideae</taxon>
        <taxon>Cichorieae</taxon>
        <taxon>Lactucinae</taxon>
        <taxon>Lactuca</taxon>
    </lineage>
</organism>
<dbReference type="CDD" id="cd22160">
    <property type="entry name" value="F-box_AtFBL13-like"/>
    <property type="match status" value="1"/>
</dbReference>
<dbReference type="Gene3D" id="1.20.1280.50">
    <property type="match status" value="1"/>
</dbReference>
<dbReference type="InterPro" id="IPR036047">
    <property type="entry name" value="F-box-like_dom_sf"/>
</dbReference>
<dbReference type="PANTHER" id="PTHR34223:SF118">
    <property type="entry name" value="F-BOX DOMAIN, LEUCINE-RICH REPEAT DOMAIN SUPERFAMILY, F-BOX-LIKE DOMAIN SUPERFAMILY"/>
    <property type="match status" value="1"/>
</dbReference>
<evidence type="ECO:0000313" key="2">
    <source>
        <dbReference type="EMBL" id="CAH1424016.1"/>
    </source>
</evidence>
<gene>
    <name evidence="2" type="ORF">LVIROSA_LOCUS11262</name>
</gene>
<dbReference type="PANTHER" id="PTHR34223">
    <property type="entry name" value="OS11G0201299 PROTEIN"/>
    <property type="match status" value="1"/>
</dbReference>
<evidence type="ECO:0000313" key="3">
    <source>
        <dbReference type="Proteomes" id="UP001157418"/>
    </source>
</evidence>
<dbReference type="Proteomes" id="UP001157418">
    <property type="component" value="Unassembled WGS sequence"/>
</dbReference>
<dbReference type="InterPro" id="IPR053197">
    <property type="entry name" value="F-box_SCFL_complex_component"/>
</dbReference>
<dbReference type="SMART" id="SM00256">
    <property type="entry name" value="FBOX"/>
    <property type="match status" value="1"/>
</dbReference>
<reference evidence="2 3" key="1">
    <citation type="submission" date="2022-01" db="EMBL/GenBank/DDBJ databases">
        <authorList>
            <person name="Xiong W."/>
            <person name="Schranz E."/>
        </authorList>
    </citation>
    <scope>NUCLEOTIDE SEQUENCE [LARGE SCALE GENOMIC DNA]</scope>
</reference>
<comment type="caution">
    <text evidence="2">The sequence shown here is derived from an EMBL/GenBank/DDBJ whole genome shotgun (WGS) entry which is preliminary data.</text>
</comment>
<feature type="non-terminal residue" evidence="2">
    <location>
        <position position="297"/>
    </location>
</feature>
<feature type="domain" description="F-box" evidence="1">
    <location>
        <begin position="19"/>
        <end position="54"/>
    </location>
</feature>
<sequence length="297" mass="34755">MMRRKSMRVRKRAKKQINKDRISRLPDDLIDHIYSFLDSKSSVQSSLLSRRWRNTWKCHPRLKFKTDLSTGHKFDKFVHKFLSKRKKDAEIPIVDIHSNSIPIRLLKKIIAYSMSHGTKMLNILYMSDIPTRRGGFDLSLLKSHFLQDLYLDIDFELLKSPNLTWYLPTLTTLHLQRVTFTLDPPNDDGSLELFSAFSNLKYLVLLDCRLWNVRTFYITSSGLENLTIICLVHSCQFVISAPNLSSFIYDHMTPSLLLANDLDSLETVSFRTIYDRPTVNPPNYVETMINTFHQLHK</sequence>
<dbReference type="AlphaFoldDB" id="A0AAU9MEU1"/>
<dbReference type="InterPro" id="IPR053781">
    <property type="entry name" value="F-box_AtFBL13-like"/>
</dbReference>
<dbReference type="SUPFAM" id="SSF81383">
    <property type="entry name" value="F-box domain"/>
    <property type="match status" value="1"/>
</dbReference>